<evidence type="ECO:0000313" key="3">
    <source>
        <dbReference type="Proteomes" id="UP000608513"/>
    </source>
</evidence>
<dbReference type="Proteomes" id="UP000608513">
    <property type="component" value="Unassembled WGS sequence"/>
</dbReference>
<organism evidence="2 3">
    <name type="scientific">Ramlibacter cellulosilyticus</name>
    <dbReference type="NCBI Taxonomy" id="2764187"/>
    <lineage>
        <taxon>Bacteria</taxon>
        <taxon>Pseudomonadati</taxon>
        <taxon>Pseudomonadota</taxon>
        <taxon>Betaproteobacteria</taxon>
        <taxon>Burkholderiales</taxon>
        <taxon>Comamonadaceae</taxon>
        <taxon>Ramlibacter</taxon>
    </lineage>
</organism>
<accession>A0A923S9C3</accession>
<dbReference type="AlphaFoldDB" id="A0A923S9C3"/>
<dbReference type="RefSeq" id="WP_187074281.1">
    <property type="nucleotide sequence ID" value="NZ_JACORT010000001.1"/>
</dbReference>
<comment type="caution">
    <text evidence="2">The sequence shown here is derived from an EMBL/GenBank/DDBJ whole genome shotgun (WGS) entry which is preliminary data.</text>
</comment>
<evidence type="ECO:0000256" key="1">
    <source>
        <dbReference type="SAM" id="MobiDB-lite"/>
    </source>
</evidence>
<dbReference type="EMBL" id="JACORT010000001">
    <property type="protein sequence ID" value="MBC5781526.1"/>
    <property type="molecule type" value="Genomic_DNA"/>
</dbReference>
<keyword evidence="3" id="KW-1185">Reference proteome</keyword>
<evidence type="ECO:0008006" key="4">
    <source>
        <dbReference type="Google" id="ProtNLM"/>
    </source>
</evidence>
<sequence length="578" mass="61160">MNGGRSQVVRFLGAAARLAVVIVPLAWVLARAQTLPPDQTEIRTRVAEAVQVAASDLGVFVDPGVTEEISKTVDVFAGNFCFPAHHPPSVARCERTVRQRGVLVGAVRDYLESAWARRPPAMLSVGARMAEREGLSFAQIGWPPEVPNRVAVIEFSRTPAGRVALRTASGPAPLGSSRRYVLTTPGFQEFEVTEGTGRSVVRVNTAAARVTRAELDGNSGSTIAAPLRIDPPVSRYCVGGSQPPASGALAFFNWARATYVEPDETKRANLAPIARQPAIEVSVRDDAGICGDACRAGVATAFVQSIALWRGGCSRCDQNAMSVVKVNQDVWIDARLASRLRGDVTSLDLNRTVPSETAIAVTAPAISVPTSAMYGYEPVVTGEDIERRLCSSNIASSGGPIAEVRQVVCNRRSPAGGVRATVVFRSRTSCGPAADFIACGRPLAEVELATDDTRYRVATTDGTRLAGAGADEPIELRDVILHEVGHWFGVPHLDEAAPGAGVDIMSGTYTQGRACISGASLVMLNNAADLRWPFRVTEGRGLRRAPASASQRTAVPAAPALPVPVAPPVPRPPPGYSR</sequence>
<proteinExistence type="predicted"/>
<feature type="compositionally biased region" description="Pro residues" evidence="1">
    <location>
        <begin position="559"/>
        <end position="578"/>
    </location>
</feature>
<gene>
    <name evidence="2" type="ORF">H8N03_01135</name>
</gene>
<name>A0A923S9C3_9BURK</name>
<reference evidence="2" key="1">
    <citation type="submission" date="2020-08" db="EMBL/GenBank/DDBJ databases">
        <title>Ramlibacter sp. USB13 16S ribosomal RNA gene genome sequencing and assembly.</title>
        <authorList>
            <person name="Kang M."/>
        </authorList>
    </citation>
    <scope>NUCLEOTIDE SEQUENCE</scope>
    <source>
        <strain evidence="2">USB13</strain>
    </source>
</reference>
<protein>
    <recommendedName>
        <fullName evidence="4">Matrixin family metalloprotease</fullName>
    </recommendedName>
</protein>
<evidence type="ECO:0000313" key="2">
    <source>
        <dbReference type="EMBL" id="MBC5781526.1"/>
    </source>
</evidence>
<dbReference type="SUPFAM" id="SSF55486">
    <property type="entry name" value="Metalloproteases ('zincins'), catalytic domain"/>
    <property type="match status" value="1"/>
</dbReference>
<feature type="region of interest" description="Disordered" evidence="1">
    <location>
        <begin position="543"/>
        <end position="578"/>
    </location>
</feature>